<proteinExistence type="predicted"/>
<feature type="region of interest" description="Disordered" evidence="1">
    <location>
        <begin position="21"/>
        <end position="60"/>
    </location>
</feature>
<dbReference type="PROSITE" id="PS51257">
    <property type="entry name" value="PROKAR_LIPOPROTEIN"/>
    <property type="match status" value="1"/>
</dbReference>
<keyword evidence="4" id="KW-1185">Reference proteome</keyword>
<feature type="compositionally biased region" description="Basic and acidic residues" evidence="1">
    <location>
        <begin position="144"/>
        <end position="159"/>
    </location>
</feature>
<evidence type="ECO:0000313" key="3">
    <source>
        <dbReference type="EMBL" id="RFF30237.1"/>
    </source>
</evidence>
<feature type="chain" id="PRO_5017672311" evidence="2">
    <location>
        <begin position="23"/>
        <end position="159"/>
    </location>
</feature>
<gene>
    <name evidence="3" type="ORF">DZC52_09160</name>
</gene>
<dbReference type="EMBL" id="QUZK01000037">
    <property type="protein sequence ID" value="RFF30237.1"/>
    <property type="molecule type" value="Genomic_DNA"/>
</dbReference>
<feature type="compositionally biased region" description="Low complexity" evidence="1">
    <location>
        <begin position="30"/>
        <end position="40"/>
    </location>
</feature>
<dbReference type="AlphaFoldDB" id="A0A3E1K8D5"/>
<sequence length="159" mass="17121">MLRLGAPMLLLIALAACQGQQAGEQKEASAEPAESEQSQPGNDDNASDEGKKMTQDTPDRMALEEAVEAAREDLSERTGRALDEISVVRAQEVTWANGALGCPEEGMMYTQALVEGFYILLADADGEHAYHSGRDGQPFFCPPDRSKAPPKSDPEEPLS</sequence>
<feature type="region of interest" description="Disordered" evidence="1">
    <location>
        <begin position="131"/>
        <end position="159"/>
    </location>
</feature>
<comment type="caution">
    <text evidence="3">The sequence shown here is derived from an EMBL/GenBank/DDBJ whole genome shotgun (WGS) entry which is preliminary data.</text>
</comment>
<name>A0A3E1K8D5_9GAMM</name>
<dbReference type="Proteomes" id="UP000260351">
    <property type="component" value="Unassembled WGS sequence"/>
</dbReference>
<evidence type="ECO:0000256" key="1">
    <source>
        <dbReference type="SAM" id="MobiDB-lite"/>
    </source>
</evidence>
<evidence type="ECO:0000313" key="4">
    <source>
        <dbReference type="Proteomes" id="UP000260351"/>
    </source>
</evidence>
<feature type="compositionally biased region" description="Basic and acidic residues" evidence="1">
    <location>
        <begin position="48"/>
        <end position="60"/>
    </location>
</feature>
<reference evidence="3 4" key="1">
    <citation type="submission" date="2018-08" db="EMBL/GenBank/DDBJ databases">
        <title>Wenzhouxiangella salilacus sp. nov., a novel bacterium isolated from a saline lake in Xinjiang Province, China.</title>
        <authorList>
            <person name="Han S."/>
        </authorList>
    </citation>
    <scope>NUCLEOTIDE SEQUENCE [LARGE SCALE GENOMIC DNA]</scope>
    <source>
        <strain evidence="3 4">XDB06</strain>
    </source>
</reference>
<accession>A0A3E1K8D5</accession>
<keyword evidence="2" id="KW-0732">Signal</keyword>
<organism evidence="3 4">
    <name type="scientific">Wenzhouxiangella sediminis</name>
    <dbReference type="NCBI Taxonomy" id="1792836"/>
    <lineage>
        <taxon>Bacteria</taxon>
        <taxon>Pseudomonadati</taxon>
        <taxon>Pseudomonadota</taxon>
        <taxon>Gammaproteobacteria</taxon>
        <taxon>Chromatiales</taxon>
        <taxon>Wenzhouxiangellaceae</taxon>
        <taxon>Wenzhouxiangella</taxon>
    </lineage>
</organism>
<feature type="signal peptide" evidence="2">
    <location>
        <begin position="1"/>
        <end position="22"/>
    </location>
</feature>
<evidence type="ECO:0000256" key="2">
    <source>
        <dbReference type="SAM" id="SignalP"/>
    </source>
</evidence>
<protein>
    <submittedName>
        <fullName evidence="3">Uncharacterized protein</fullName>
    </submittedName>
</protein>